<accession>A0ABR2L5K0</accession>
<evidence type="ECO:0000256" key="1">
    <source>
        <dbReference type="SAM" id="MobiDB-lite"/>
    </source>
</evidence>
<feature type="compositionally biased region" description="Basic and acidic residues" evidence="1">
    <location>
        <begin position="88"/>
        <end position="97"/>
    </location>
</feature>
<feature type="compositionally biased region" description="Acidic residues" evidence="1">
    <location>
        <begin position="78"/>
        <end position="87"/>
    </location>
</feature>
<protein>
    <submittedName>
        <fullName evidence="2">Uncharacterized protein</fullName>
    </submittedName>
</protein>
<feature type="region of interest" description="Disordered" evidence="1">
    <location>
        <begin position="78"/>
        <end position="97"/>
    </location>
</feature>
<evidence type="ECO:0000313" key="2">
    <source>
        <dbReference type="EMBL" id="KAK8898631.1"/>
    </source>
</evidence>
<sequence>MQDVILAYLYLDFDKNIGQDMTHIRHVITDRVRFEAIKQFIQERIRNEGPKSGHFPNQSPLPEKVEKEEIEYEYEYVFEEEEEEEKDDFEKDPGWKP</sequence>
<name>A0ABR2L5K0_9EUKA</name>
<evidence type="ECO:0000313" key="3">
    <source>
        <dbReference type="Proteomes" id="UP001470230"/>
    </source>
</evidence>
<keyword evidence="3" id="KW-1185">Reference proteome</keyword>
<gene>
    <name evidence="2" type="ORF">M9Y10_000923</name>
</gene>
<reference evidence="2 3" key="1">
    <citation type="submission" date="2024-04" db="EMBL/GenBank/DDBJ databases">
        <title>Tritrichomonas musculus Genome.</title>
        <authorList>
            <person name="Alves-Ferreira E."/>
            <person name="Grigg M."/>
            <person name="Lorenzi H."/>
            <person name="Galac M."/>
        </authorList>
    </citation>
    <scope>NUCLEOTIDE SEQUENCE [LARGE SCALE GENOMIC DNA]</scope>
    <source>
        <strain evidence="2 3">EAF2021</strain>
    </source>
</reference>
<comment type="caution">
    <text evidence="2">The sequence shown here is derived from an EMBL/GenBank/DDBJ whole genome shotgun (WGS) entry which is preliminary data.</text>
</comment>
<dbReference type="Proteomes" id="UP001470230">
    <property type="component" value="Unassembled WGS sequence"/>
</dbReference>
<organism evidence="2 3">
    <name type="scientific">Tritrichomonas musculus</name>
    <dbReference type="NCBI Taxonomy" id="1915356"/>
    <lineage>
        <taxon>Eukaryota</taxon>
        <taxon>Metamonada</taxon>
        <taxon>Parabasalia</taxon>
        <taxon>Tritrichomonadida</taxon>
        <taxon>Tritrichomonadidae</taxon>
        <taxon>Tritrichomonas</taxon>
    </lineage>
</organism>
<dbReference type="EMBL" id="JAPFFF010000001">
    <property type="protein sequence ID" value="KAK8898631.1"/>
    <property type="molecule type" value="Genomic_DNA"/>
</dbReference>
<proteinExistence type="predicted"/>